<dbReference type="STRING" id="1093900.A0A507B9B1"/>
<dbReference type="GeneID" id="41971369"/>
<dbReference type="InParanoid" id="A0A507B9B1"/>
<dbReference type="OrthoDB" id="186626at2759"/>
<evidence type="ECO:0000256" key="1">
    <source>
        <dbReference type="PROSITE-ProRule" id="PRU00409"/>
    </source>
</evidence>
<organism evidence="3 4">
    <name type="scientific">Thyridium curvatum</name>
    <dbReference type="NCBI Taxonomy" id="1093900"/>
    <lineage>
        <taxon>Eukaryota</taxon>
        <taxon>Fungi</taxon>
        <taxon>Dikarya</taxon>
        <taxon>Ascomycota</taxon>
        <taxon>Pezizomycotina</taxon>
        <taxon>Sordariomycetes</taxon>
        <taxon>Sordariomycetidae</taxon>
        <taxon>Thyridiales</taxon>
        <taxon>Thyridiaceae</taxon>
        <taxon>Thyridium</taxon>
    </lineage>
</organism>
<gene>
    <name evidence="3" type="ORF">E0L32_003922</name>
</gene>
<evidence type="ECO:0000313" key="3">
    <source>
        <dbReference type="EMBL" id="TPX16273.1"/>
    </source>
</evidence>
<sequence>MLHEKDLFMRHCRQIQLPIPETYSVESADQTLDILRVAAASNPNHRFILKTVGVDDAHRGDMSLLPLGSDEETARHVTRLPISRHNPWILQRYIAGNEEFCTHAVVMKGDVKVFVACQSAELLMHYRALPAEDDMTRTMLHFTREFLKRSPGVEDWTGHLSFDFMAEKVATGNGQTRRLYAIECNPRAHTAVVLFAQRGREMRDMVQAYLSALDGETFPKTNGVSDAPIPESNNLSAVYPPADALPRYWIGHDLVTLWLLPTYKLFIREQEPSKYLRVVLELLKHILWWKDGTFEIWDPLPFMHLYHTYWAGTLWNAWMQGINWSRLNVSTTKMFLCD</sequence>
<dbReference type="SUPFAM" id="SSF56059">
    <property type="entry name" value="Glutathione synthetase ATP-binding domain-like"/>
    <property type="match status" value="1"/>
</dbReference>
<dbReference type="AlphaFoldDB" id="A0A507B9B1"/>
<name>A0A507B9B1_9PEZI</name>
<accession>A0A507B9B1</accession>
<keyword evidence="4" id="KW-1185">Reference proteome</keyword>
<evidence type="ECO:0000313" key="4">
    <source>
        <dbReference type="Proteomes" id="UP000319257"/>
    </source>
</evidence>
<dbReference type="RefSeq" id="XP_030997984.1">
    <property type="nucleotide sequence ID" value="XM_031138275.1"/>
</dbReference>
<dbReference type="GO" id="GO:0046872">
    <property type="term" value="F:metal ion binding"/>
    <property type="evidence" value="ECO:0007669"/>
    <property type="project" value="InterPro"/>
</dbReference>
<dbReference type="GO" id="GO:0005524">
    <property type="term" value="F:ATP binding"/>
    <property type="evidence" value="ECO:0007669"/>
    <property type="project" value="UniProtKB-UniRule"/>
</dbReference>
<dbReference type="Proteomes" id="UP000319257">
    <property type="component" value="Unassembled WGS sequence"/>
</dbReference>
<comment type="caution">
    <text evidence="3">The sequence shown here is derived from an EMBL/GenBank/DDBJ whole genome shotgun (WGS) entry which is preliminary data.</text>
</comment>
<reference evidence="3 4" key="1">
    <citation type="submission" date="2019-06" db="EMBL/GenBank/DDBJ databases">
        <title>Draft genome sequence of the filamentous fungus Phialemoniopsis curvata isolated from diesel fuel.</title>
        <authorList>
            <person name="Varaljay V.A."/>
            <person name="Lyon W.J."/>
            <person name="Crouch A.L."/>
            <person name="Drake C.E."/>
            <person name="Hollomon J.M."/>
            <person name="Nadeau L.J."/>
            <person name="Nunn H.S."/>
            <person name="Stevenson B.S."/>
            <person name="Bojanowski C.L."/>
            <person name="Crookes-Goodson W.J."/>
        </authorList>
    </citation>
    <scope>NUCLEOTIDE SEQUENCE [LARGE SCALE GENOMIC DNA]</scope>
    <source>
        <strain evidence="3 4">D216</strain>
    </source>
</reference>
<keyword evidence="1" id="KW-0547">Nucleotide-binding</keyword>
<evidence type="ECO:0000259" key="2">
    <source>
        <dbReference type="PROSITE" id="PS50975"/>
    </source>
</evidence>
<proteinExistence type="predicted"/>
<dbReference type="PROSITE" id="PS50975">
    <property type="entry name" value="ATP_GRASP"/>
    <property type="match status" value="1"/>
</dbReference>
<dbReference type="InterPro" id="IPR011761">
    <property type="entry name" value="ATP-grasp"/>
</dbReference>
<dbReference type="EMBL" id="SKBQ01000018">
    <property type="protein sequence ID" value="TPX16273.1"/>
    <property type="molecule type" value="Genomic_DNA"/>
</dbReference>
<protein>
    <recommendedName>
        <fullName evidence="2">ATP-grasp domain-containing protein</fullName>
    </recommendedName>
</protein>
<keyword evidence="1" id="KW-0067">ATP-binding</keyword>
<feature type="domain" description="ATP-grasp" evidence="2">
    <location>
        <begin position="9"/>
        <end position="214"/>
    </location>
</feature>